<feature type="domain" description="Glycoside hydrolase family 19 catalytic" evidence="5">
    <location>
        <begin position="202"/>
        <end position="434"/>
    </location>
</feature>
<feature type="compositionally biased region" description="Low complexity" evidence="3">
    <location>
        <begin position="123"/>
        <end position="151"/>
    </location>
</feature>
<evidence type="ECO:0000259" key="5">
    <source>
        <dbReference type="Pfam" id="PF00182"/>
    </source>
</evidence>
<dbReference type="InterPro" id="IPR023346">
    <property type="entry name" value="Lysozyme-like_dom_sf"/>
</dbReference>
<evidence type="ECO:0000256" key="3">
    <source>
        <dbReference type="SAM" id="MobiDB-lite"/>
    </source>
</evidence>
<keyword evidence="2" id="KW-1015">Disulfide bond</keyword>
<dbReference type="InterPro" id="IPR000726">
    <property type="entry name" value="Glyco_hydro_19_cat"/>
</dbReference>
<dbReference type="SUPFAM" id="SSF53955">
    <property type="entry name" value="Lysozyme-like"/>
    <property type="match status" value="1"/>
</dbReference>
<dbReference type="AlphaFoldDB" id="A0A8T1N041"/>
<evidence type="ECO:0000256" key="4">
    <source>
        <dbReference type="SAM" id="SignalP"/>
    </source>
</evidence>
<evidence type="ECO:0000313" key="6">
    <source>
        <dbReference type="EMBL" id="KAG5454492.1"/>
    </source>
</evidence>
<organism evidence="6 7">
    <name type="scientific">Clonorchis sinensis</name>
    <name type="common">Chinese liver fluke</name>
    <dbReference type="NCBI Taxonomy" id="79923"/>
    <lineage>
        <taxon>Eukaryota</taxon>
        <taxon>Metazoa</taxon>
        <taxon>Spiralia</taxon>
        <taxon>Lophotrochozoa</taxon>
        <taxon>Platyhelminthes</taxon>
        <taxon>Trematoda</taxon>
        <taxon>Digenea</taxon>
        <taxon>Opisthorchiida</taxon>
        <taxon>Opisthorchiata</taxon>
        <taxon>Opisthorchiidae</taxon>
        <taxon>Clonorchis</taxon>
    </lineage>
</organism>
<feature type="chain" id="PRO_5035814742" evidence="4">
    <location>
        <begin position="21"/>
        <end position="448"/>
    </location>
</feature>
<protein>
    <submittedName>
        <fullName evidence="6">Chitinase 2</fullName>
    </submittedName>
</protein>
<dbReference type="EMBL" id="NIRI02000008">
    <property type="protein sequence ID" value="KAG5454492.1"/>
    <property type="molecule type" value="Genomic_DNA"/>
</dbReference>
<reference evidence="6 7" key="2">
    <citation type="journal article" date="2021" name="Genomics">
        <title>High-quality reference genome for Clonorchis sinensis.</title>
        <authorList>
            <person name="Young N.D."/>
            <person name="Stroehlein A.J."/>
            <person name="Kinkar L."/>
            <person name="Wang T."/>
            <person name="Sohn W.M."/>
            <person name="Chang B.C.H."/>
            <person name="Kaur P."/>
            <person name="Weisz D."/>
            <person name="Dudchenko O."/>
            <person name="Aiden E.L."/>
            <person name="Korhonen P.K."/>
            <person name="Gasser R.B."/>
        </authorList>
    </citation>
    <scope>NUCLEOTIDE SEQUENCE [LARGE SCALE GENOMIC DNA]</scope>
    <source>
        <strain evidence="6">Cs-k2</strain>
    </source>
</reference>
<dbReference type="GO" id="GO:0006952">
    <property type="term" value="P:defense response"/>
    <property type="evidence" value="ECO:0007669"/>
    <property type="project" value="UniProtKB-KW"/>
</dbReference>
<dbReference type="Proteomes" id="UP000286415">
    <property type="component" value="Unassembled WGS sequence"/>
</dbReference>
<dbReference type="Gene3D" id="3.30.20.10">
    <property type="entry name" value="Endochitinase, domain 2"/>
    <property type="match status" value="1"/>
</dbReference>
<keyword evidence="4" id="KW-0732">Signal</keyword>
<dbReference type="GO" id="GO:0004568">
    <property type="term" value="F:chitinase activity"/>
    <property type="evidence" value="ECO:0007669"/>
    <property type="project" value="InterPro"/>
</dbReference>
<comment type="caution">
    <text evidence="6">The sequence shown here is derived from an EMBL/GenBank/DDBJ whole genome shotgun (WGS) entry which is preliminary data.</text>
</comment>
<reference evidence="6 7" key="1">
    <citation type="journal article" date="2018" name="Biotechnol. Adv.">
        <title>Improved genomic resources and new bioinformatic workflow for the carcinogenic parasite Clonorchis sinensis: Biotechnological implications.</title>
        <authorList>
            <person name="Wang D."/>
            <person name="Korhonen P.K."/>
            <person name="Gasser R.B."/>
            <person name="Young N.D."/>
        </authorList>
    </citation>
    <scope>NUCLEOTIDE SEQUENCE [LARGE SCALE GENOMIC DNA]</scope>
    <source>
        <strain evidence="6">Cs-k2</strain>
    </source>
</reference>
<dbReference type="GO" id="GO:0006032">
    <property type="term" value="P:chitin catabolic process"/>
    <property type="evidence" value="ECO:0007669"/>
    <property type="project" value="InterPro"/>
</dbReference>
<dbReference type="GO" id="GO:0016998">
    <property type="term" value="P:cell wall macromolecule catabolic process"/>
    <property type="evidence" value="ECO:0007669"/>
    <property type="project" value="InterPro"/>
</dbReference>
<feature type="region of interest" description="Disordered" evidence="3">
    <location>
        <begin position="84"/>
        <end position="160"/>
    </location>
</feature>
<keyword evidence="7" id="KW-1185">Reference proteome</keyword>
<dbReference type="Pfam" id="PF00182">
    <property type="entry name" value="Glyco_hydro_19"/>
    <property type="match status" value="1"/>
</dbReference>
<gene>
    <name evidence="6" type="ORF">CSKR_114386</name>
</gene>
<keyword evidence="1" id="KW-0611">Plant defense</keyword>
<proteinExistence type="predicted"/>
<evidence type="ECO:0000256" key="2">
    <source>
        <dbReference type="ARBA" id="ARBA00023157"/>
    </source>
</evidence>
<dbReference type="CDD" id="cd00325">
    <property type="entry name" value="chitinase_GH19"/>
    <property type="match status" value="1"/>
</dbReference>
<dbReference type="PANTHER" id="PTHR22595:SF79">
    <property type="entry name" value="CHITINASE 12"/>
    <property type="match status" value="1"/>
</dbReference>
<feature type="signal peptide" evidence="4">
    <location>
        <begin position="1"/>
        <end position="20"/>
    </location>
</feature>
<accession>A0A8T1N041</accession>
<evidence type="ECO:0000256" key="1">
    <source>
        <dbReference type="ARBA" id="ARBA00022821"/>
    </source>
</evidence>
<evidence type="ECO:0000313" key="7">
    <source>
        <dbReference type="Proteomes" id="UP000286415"/>
    </source>
</evidence>
<dbReference type="OrthoDB" id="5985073at2759"/>
<feature type="compositionally biased region" description="Low complexity" evidence="3">
    <location>
        <begin position="84"/>
        <end position="115"/>
    </location>
</feature>
<name>A0A8T1N041_CLOSI</name>
<sequence length="448" mass="49667">MNWSIYIFVLLGHVTIRSLANTVCVPDPCDSCNSEQTCMNGVCEPAGGNPCDGVVCGTNAACIHGSCRCNSGFEGNPAHGCTPVVGPTTSTTTTTPTTRTTTTSSATTTRTTPMPTTQPTPGPTTSTTTTTPTTRTTTTSSATTTRTTPMPTTQPTPASPVEQLLTRNDWDALFPNRWFKSPLWHLHYTPQQPWYYPQMEVDYYSYENFIDAVKSMEASGHGKFLNEPGTSLEDRKRELCAFIGNIAHETGEGDNGLFYREELGYERTHGVWNGGYRSVGSRSDYKMGETPVYFRNTTKLAGKIRFNSASYHGRGPLQLSWGYNYGDFSKAVYGDPQVLLNNPDRLLDEPKLGISAAIWFWMTQPDWRMTHNPHNVIYKQLSSLKPWGFGRTIMAINGGLEQNAVENGASDADKKVTRRIKNYRRCAEYFKIPVGVDGEQLDTKGMWN</sequence>
<dbReference type="Gene3D" id="1.10.530.10">
    <property type="match status" value="1"/>
</dbReference>
<dbReference type="PANTHER" id="PTHR22595">
    <property type="entry name" value="CHITINASE-RELATED"/>
    <property type="match status" value="1"/>
</dbReference>